<evidence type="ECO:0000259" key="12">
    <source>
        <dbReference type="Pfam" id="PF01761"/>
    </source>
</evidence>
<dbReference type="SUPFAM" id="SSF56796">
    <property type="entry name" value="Dehydroquinate synthase-like"/>
    <property type="match status" value="1"/>
</dbReference>
<dbReference type="OrthoDB" id="9806583at2"/>
<comment type="cofactor">
    <cofactor evidence="1">
        <name>NAD(+)</name>
        <dbReference type="ChEBI" id="CHEBI:57540"/>
    </cofactor>
</comment>
<keyword evidence="8 14" id="KW-0456">Lyase</keyword>
<organism evidence="14 15">
    <name type="scientific">Candidatus Borkfalkia ceftriaxoniphila</name>
    <dbReference type="NCBI Taxonomy" id="2508949"/>
    <lineage>
        <taxon>Bacteria</taxon>
        <taxon>Bacillati</taxon>
        <taxon>Bacillota</taxon>
        <taxon>Clostridia</taxon>
        <taxon>Christensenellales</taxon>
        <taxon>Christensenellaceae</taxon>
        <taxon>Candidatus Borkfalkia</taxon>
    </lineage>
</organism>
<evidence type="ECO:0000256" key="9">
    <source>
        <dbReference type="ARBA" id="ARBA00023285"/>
    </source>
</evidence>
<accession>A0A4Q2KBU2</accession>
<dbReference type="EC" id="4.2.3.4" evidence="10"/>
<evidence type="ECO:0000256" key="6">
    <source>
        <dbReference type="ARBA" id="ARBA00022833"/>
    </source>
</evidence>
<feature type="transmembrane region" description="Helical" evidence="11">
    <location>
        <begin position="125"/>
        <end position="146"/>
    </location>
</feature>
<comment type="cofactor">
    <cofactor evidence="3">
        <name>Zn(2+)</name>
        <dbReference type="ChEBI" id="CHEBI:29105"/>
    </cofactor>
</comment>
<protein>
    <recommendedName>
        <fullName evidence="10">3-dehydroquinate synthase</fullName>
        <ecNumber evidence="10">4.2.3.4</ecNumber>
    </recommendedName>
</protein>
<name>A0A4Q2KBU2_9FIRM</name>
<evidence type="ECO:0000256" key="10">
    <source>
        <dbReference type="NCBIfam" id="TIGR01357"/>
    </source>
</evidence>
<dbReference type="InterPro" id="IPR050071">
    <property type="entry name" value="Dehydroquinate_synthase"/>
</dbReference>
<keyword evidence="6" id="KW-0862">Zinc</keyword>
<evidence type="ECO:0000256" key="2">
    <source>
        <dbReference type="ARBA" id="ARBA00001941"/>
    </source>
</evidence>
<evidence type="ECO:0000256" key="4">
    <source>
        <dbReference type="ARBA" id="ARBA00022723"/>
    </source>
</evidence>
<feature type="domain" description="3-dehydroquinate synthase N-terminal" evidence="12">
    <location>
        <begin position="94"/>
        <end position="206"/>
    </location>
</feature>
<keyword evidence="11" id="KW-0472">Membrane</keyword>
<keyword evidence="7" id="KW-0520">NAD</keyword>
<evidence type="ECO:0000256" key="11">
    <source>
        <dbReference type="SAM" id="Phobius"/>
    </source>
</evidence>
<dbReference type="GO" id="GO:0009073">
    <property type="term" value="P:aromatic amino acid family biosynthetic process"/>
    <property type="evidence" value="ECO:0007669"/>
    <property type="project" value="InterPro"/>
</dbReference>
<evidence type="ECO:0000259" key="13">
    <source>
        <dbReference type="Pfam" id="PF24621"/>
    </source>
</evidence>
<dbReference type="InterPro" id="IPR030960">
    <property type="entry name" value="DHQS/DOIS_N"/>
</dbReference>
<dbReference type="InterPro" id="IPR030963">
    <property type="entry name" value="DHQ_synth_fam"/>
</dbReference>
<evidence type="ECO:0000313" key="15">
    <source>
        <dbReference type="Proteomes" id="UP000291269"/>
    </source>
</evidence>
<dbReference type="Pfam" id="PF24621">
    <property type="entry name" value="DHQS_C"/>
    <property type="match status" value="1"/>
</dbReference>
<comment type="caution">
    <text evidence="14">The sequence shown here is derived from an EMBL/GenBank/DDBJ whole genome shotgun (WGS) entry which is preliminary data.</text>
</comment>
<dbReference type="GO" id="GO:0003856">
    <property type="term" value="F:3-dehydroquinate synthase activity"/>
    <property type="evidence" value="ECO:0007669"/>
    <property type="project" value="UniProtKB-UniRule"/>
</dbReference>
<dbReference type="CDD" id="cd08195">
    <property type="entry name" value="DHQS"/>
    <property type="match status" value="1"/>
</dbReference>
<keyword evidence="4" id="KW-0479">Metal-binding</keyword>
<evidence type="ECO:0000256" key="3">
    <source>
        <dbReference type="ARBA" id="ARBA00001947"/>
    </source>
</evidence>
<dbReference type="GO" id="GO:0009423">
    <property type="term" value="P:chorismate biosynthetic process"/>
    <property type="evidence" value="ECO:0007669"/>
    <property type="project" value="UniProtKB-UniRule"/>
</dbReference>
<dbReference type="Gene3D" id="1.20.1090.10">
    <property type="entry name" value="Dehydroquinate synthase-like - alpha domain"/>
    <property type="match status" value="1"/>
</dbReference>
<dbReference type="InterPro" id="IPR016037">
    <property type="entry name" value="DHQ_synth_AroB"/>
</dbReference>
<dbReference type="GO" id="GO:0005737">
    <property type="term" value="C:cytoplasm"/>
    <property type="evidence" value="ECO:0007669"/>
    <property type="project" value="InterPro"/>
</dbReference>
<evidence type="ECO:0000256" key="1">
    <source>
        <dbReference type="ARBA" id="ARBA00001911"/>
    </source>
</evidence>
<dbReference type="PIRSF" id="PIRSF001455">
    <property type="entry name" value="DHQ_synth"/>
    <property type="match status" value="1"/>
</dbReference>
<keyword evidence="11" id="KW-0812">Transmembrane</keyword>
<keyword evidence="9" id="KW-0170">Cobalt</keyword>
<evidence type="ECO:0000256" key="7">
    <source>
        <dbReference type="ARBA" id="ARBA00023027"/>
    </source>
</evidence>
<dbReference type="FunFam" id="3.40.50.1970:FF:000007">
    <property type="entry name" value="Pentafunctional AROM polypeptide"/>
    <property type="match status" value="1"/>
</dbReference>
<keyword evidence="11" id="KW-1133">Transmembrane helix</keyword>
<dbReference type="PANTHER" id="PTHR43622:SF1">
    <property type="entry name" value="3-DEHYDROQUINATE SYNTHASE"/>
    <property type="match status" value="1"/>
</dbReference>
<comment type="cofactor">
    <cofactor evidence="2">
        <name>Co(2+)</name>
        <dbReference type="ChEBI" id="CHEBI:48828"/>
    </cofactor>
</comment>
<dbReference type="EMBL" id="SDOZ01000002">
    <property type="protein sequence ID" value="RXZ60962.1"/>
    <property type="molecule type" value="Genomic_DNA"/>
</dbReference>
<evidence type="ECO:0000256" key="8">
    <source>
        <dbReference type="ARBA" id="ARBA00023239"/>
    </source>
</evidence>
<dbReference type="Pfam" id="PF01761">
    <property type="entry name" value="DHQ_synthase"/>
    <property type="match status" value="1"/>
</dbReference>
<keyword evidence="5" id="KW-0547">Nucleotide-binding</keyword>
<dbReference type="NCBIfam" id="TIGR01357">
    <property type="entry name" value="aroB"/>
    <property type="match status" value="1"/>
</dbReference>
<dbReference type="Gene3D" id="3.40.50.1970">
    <property type="match status" value="1"/>
</dbReference>
<keyword evidence="15" id="KW-1185">Reference proteome</keyword>
<proteinExistence type="predicted"/>
<dbReference type="PANTHER" id="PTHR43622">
    <property type="entry name" value="3-DEHYDROQUINATE SYNTHASE"/>
    <property type="match status" value="1"/>
</dbReference>
<dbReference type="Proteomes" id="UP000291269">
    <property type="component" value="Unassembled WGS sequence"/>
</dbReference>
<feature type="domain" description="3-dehydroquinate synthase C-terminal" evidence="13">
    <location>
        <begin position="208"/>
        <end position="344"/>
    </location>
</feature>
<dbReference type="GO" id="GO:0046872">
    <property type="term" value="F:metal ion binding"/>
    <property type="evidence" value="ECO:0007669"/>
    <property type="project" value="UniProtKB-KW"/>
</dbReference>
<dbReference type="GO" id="GO:0000166">
    <property type="term" value="F:nucleotide binding"/>
    <property type="evidence" value="ECO:0007669"/>
    <property type="project" value="UniProtKB-KW"/>
</dbReference>
<evidence type="ECO:0000313" key="14">
    <source>
        <dbReference type="EMBL" id="RXZ60962.1"/>
    </source>
</evidence>
<dbReference type="InterPro" id="IPR056179">
    <property type="entry name" value="DHQS_C"/>
</dbReference>
<reference evidence="14 15" key="1">
    <citation type="journal article" date="2019" name="Gut">
        <title>Antibiotics-induced monodominance of a novel gut bacterial order.</title>
        <authorList>
            <person name="Hildebrand F."/>
            <person name="Moitinho-Silva L."/>
            <person name="Blasche S."/>
            <person name="Jahn M.T."/>
            <person name="Gossmann T.I."/>
            <person name="Heuerta-Cepas J."/>
            <person name="Hercog R."/>
            <person name="Luetge M."/>
            <person name="Bahram M."/>
            <person name="Pryszlak A."/>
            <person name="Alves R.J."/>
            <person name="Waszak S.M."/>
            <person name="Zhu A."/>
            <person name="Ye L."/>
            <person name="Costea P.I."/>
            <person name="Aalvink S."/>
            <person name="Belzer C."/>
            <person name="Forslund S.K."/>
            <person name="Sunagawa S."/>
            <person name="Hentschel U."/>
            <person name="Merten C."/>
            <person name="Patil K.R."/>
            <person name="Benes V."/>
            <person name="Bork P."/>
        </authorList>
    </citation>
    <scope>NUCLEOTIDE SEQUENCE [LARGE SCALE GENOMIC DNA]</scope>
    <source>
        <strain evidence="14 15">HDS1380</strain>
    </source>
</reference>
<evidence type="ECO:0000256" key="5">
    <source>
        <dbReference type="ARBA" id="ARBA00022741"/>
    </source>
</evidence>
<dbReference type="AlphaFoldDB" id="A0A4Q2KBU2"/>
<gene>
    <name evidence="14" type="primary">aroB</name>
    <name evidence="14" type="ORF">ESZ91_00840</name>
</gene>
<sequence length="383" mass="42169">MFRARAEDFRTAGRRSYARSAGALRAPAVRGKSMQKIRIHTKSRPGIVYCGEGAFEQGYEETLAGKELFVVTDSNVARLYADLIEKYFGSAHVCVVPAGEKNKNHKTLFSILDEMVRARCHRKTVLVAFGGGVVGDVGGFAASLYMRGTRLVQIPTTLLAQVDSSVGGKTAIDYRGYKNIVGSFYQPEQVLCDPRFLTTLPKREIRCGLGEIVKTAALDAEIFDILQGATDFGLRFLEKLVPLCVRFKAGVVERDERETAGLRQCLNLGHTTAHALELDYGRRSHGEYVLVGTAFETKIALAEGVCKREYAERILKIVSRALPKMPRFPDIGSAAENALLDKKNSGQEKISLVVPKARGEYAEISLPLPTYAEYLKKIEGGLL</sequence>